<evidence type="ECO:0000313" key="4">
    <source>
        <dbReference type="Proteomes" id="UP000245081"/>
    </source>
</evidence>
<dbReference type="RefSeq" id="WP_109017147.1">
    <property type="nucleotide sequence ID" value="NZ_BDOQ01000025.1"/>
</dbReference>
<keyword evidence="1" id="KW-0812">Transmembrane</keyword>
<protein>
    <recommendedName>
        <fullName evidence="2">YhdP central domain-containing protein</fullName>
    </recommendedName>
</protein>
<comment type="caution">
    <text evidence="3">The sequence shown here is derived from an EMBL/GenBank/DDBJ whole genome shotgun (WGS) entry which is preliminary data.</text>
</comment>
<dbReference type="PANTHER" id="PTHR38690">
    <property type="entry name" value="PROTEASE-RELATED"/>
    <property type="match status" value="1"/>
</dbReference>
<dbReference type="PANTHER" id="PTHR38690:SF1">
    <property type="entry name" value="PROTEASE"/>
    <property type="match status" value="1"/>
</dbReference>
<feature type="domain" description="YhdP central" evidence="2">
    <location>
        <begin position="16"/>
        <end position="1262"/>
    </location>
</feature>
<accession>A0A2R5FJZ8</accession>
<dbReference type="PROSITE" id="PS51257">
    <property type="entry name" value="PROKAR_LIPOPROTEIN"/>
    <property type="match status" value="1"/>
</dbReference>
<organism evidence="3 4">
    <name type="scientific">Novimethylophilus kurashikiensis</name>
    <dbReference type="NCBI Taxonomy" id="1825523"/>
    <lineage>
        <taxon>Bacteria</taxon>
        <taxon>Pseudomonadati</taxon>
        <taxon>Pseudomonadota</taxon>
        <taxon>Betaproteobacteria</taxon>
        <taxon>Nitrosomonadales</taxon>
        <taxon>Methylophilaceae</taxon>
        <taxon>Novimethylophilus</taxon>
    </lineage>
</organism>
<keyword evidence="4" id="KW-1185">Reference proteome</keyword>
<dbReference type="OrthoDB" id="8521382at2"/>
<dbReference type="InterPro" id="IPR025263">
    <property type="entry name" value="YhdP_central"/>
</dbReference>
<evidence type="ECO:0000313" key="3">
    <source>
        <dbReference type="EMBL" id="GBG16004.1"/>
    </source>
</evidence>
<keyword evidence="1" id="KW-1133">Transmembrane helix</keyword>
<dbReference type="NCBIfam" id="TIGR02099">
    <property type="entry name" value="YhdP family protein"/>
    <property type="match status" value="1"/>
</dbReference>
<gene>
    <name evidence="3" type="ORF">NMK_3627</name>
</gene>
<reference evidence="3 4" key="1">
    <citation type="journal article" date="2018" name="Environ. Microbiol.">
        <title>Isolation and genomic characterization of Novimethylophilus kurashikiensis gen. nov. sp. nov., a new lanthanide-dependent methylotrophic species of Methylophilaceae.</title>
        <authorList>
            <person name="Lv H."/>
            <person name="Sahin N."/>
            <person name="Tani A."/>
        </authorList>
    </citation>
    <scope>NUCLEOTIDE SEQUENCE [LARGE SCALE GENOMIC DNA]</scope>
    <source>
        <strain evidence="3 4">La2-4</strain>
    </source>
</reference>
<proteinExistence type="predicted"/>
<sequence length="1279" mass="139509">MVKKSLVWLYSVTTYLLWAVVIVVACVVLTLRYYVFPHAKDYRNVIANYTSQALGQRLTIGDIKASWDGMTPHFDLYKVDLYDAQNRSALQLGHVEAGVSWFSLILGEPRLANLSIHQPSLTIRRAPNGEIFVAGMSMNEPGESDFPNWLIRQSSITVDKATVVWLDEQRKAPPLALNNLDLTIQSPPWEALLGHHSFGLRATPSAGASAPIDVRGNVWGKNLDKLEDWHGTIYGKLEGTDIAGWHAWVDYPLELAEGHGATQFWVEFSKAQADKVTADMLFSDVRTRLGKNTPVASFNSLAGRLGWKRLTDGEEFSGEKLKLVSTDGFDMKQGRLRVAIREKQGKENVEGEASVDQLGLESFAAFAANLPLGKELHDQIVNLAPKGYLQNTKFSWTGDKESVSTYTLSSRFHDLGISPAEDIPGFSGFSGTLEATEKNGKIVIASRNAFLNLKNVLRWPIPAEKLDGEISWKTAKGVTEVSVNDLAIASQHLSGSLNANYRYDGKKGGYLDLNGKFGNANGKYASFYYPMILGPETLDWLDHAILNAHAENINVVIKGYLDDFPYADGKNGEFKVSARITDGQLKFADDWPQLDGMQLDMLFHGKRMDLTVDHGRVYNSPITRAKVAIPDLDADQPFVTIQGEMQATAADGLKYVNSSPIAEAIDHFTDKLVATGNGKLLLDINVPIDDPEKTKVKGSYSVANGTLSGDPDLPPLDHLNGKLIFTEESLQIQNMAANIYGGPGQFSLQTSTDGSVRITGNGHISEDGIRQAADLFLLQKVHGGADWTADVNVRDKLTNIAIRSQLTGLSVSLPPPLSKAAVDPVPFRLDIQQKNETQDVLSLVYGNTMTVKLLRNETKDKDGKAVERGEINFGGTADIPAQSGVVVNGKVAHLDWDLWSDILEPPGSNNGGAADNSDFPVNTVNIEAGTLDYLDRRVNKLTLSAKAMPDGWTAQMQSKEITGEGRWIRTGKGKVIARLKSLIFPGPAPAKMGAADDTNQTQDYPALDIVADSFETKDKKLGRLELMANQQGGDWNIEKLKISNPESTLSVDGVWHNWKRRPNTSINLNWDVTDLGKTLERYGYPETVSGGTASLSGKLRWPGSPHEFTFPGLGGNLQLEAKHGQFLKIQPGVGRLLGVLSLQALPRRLLFDFRDVFNEGFTFDSIGGTVQINQGIMKSNDFHMEGPAAKVALSGQTDLDKETLSLHVKVSPSISDSLSIAAFAGGPAVGAAALVAQKILRDPLNKLASYQYDIGGTWDDPQELKSGAENKSVAPVPGN</sequence>
<dbReference type="EMBL" id="BDOQ01000025">
    <property type="protein sequence ID" value="GBG16004.1"/>
    <property type="molecule type" value="Genomic_DNA"/>
</dbReference>
<keyword evidence="1" id="KW-0472">Membrane</keyword>
<dbReference type="InterPro" id="IPR011836">
    <property type="entry name" value="YhdP"/>
</dbReference>
<evidence type="ECO:0000256" key="1">
    <source>
        <dbReference type="SAM" id="Phobius"/>
    </source>
</evidence>
<name>A0A2R5FJZ8_9PROT</name>
<dbReference type="Pfam" id="PF13116">
    <property type="entry name" value="YhdP"/>
    <property type="match status" value="1"/>
</dbReference>
<feature type="transmembrane region" description="Helical" evidence="1">
    <location>
        <begin position="7"/>
        <end position="35"/>
    </location>
</feature>
<dbReference type="AlphaFoldDB" id="A0A2R5FJZ8"/>
<dbReference type="Proteomes" id="UP000245081">
    <property type="component" value="Unassembled WGS sequence"/>
</dbReference>
<evidence type="ECO:0000259" key="2">
    <source>
        <dbReference type="Pfam" id="PF13116"/>
    </source>
</evidence>